<gene>
    <name evidence="20" type="ORF">HNY73_002154</name>
</gene>
<evidence type="ECO:0000256" key="2">
    <source>
        <dbReference type="ARBA" id="ARBA00004174"/>
    </source>
</evidence>
<keyword evidence="7 17" id="KW-0863">Zinc-finger</keyword>
<evidence type="ECO:0000256" key="7">
    <source>
        <dbReference type="ARBA" id="ARBA00022771"/>
    </source>
</evidence>
<dbReference type="InterPro" id="IPR002401">
    <property type="entry name" value="Cyt_P450_E_grp-I"/>
</dbReference>
<name>A0A8T0FSL2_ARGBR</name>
<feature type="region of interest" description="Disordered" evidence="18">
    <location>
        <begin position="825"/>
        <end position="854"/>
    </location>
</feature>
<dbReference type="InterPro" id="IPR050705">
    <property type="entry name" value="Cytochrome_P450_3A"/>
</dbReference>
<feature type="domain" description="MYND-type" evidence="19">
    <location>
        <begin position="1146"/>
        <end position="1183"/>
    </location>
</feature>
<evidence type="ECO:0000313" key="21">
    <source>
        <dbReference type="Proteomes" id="UP000807504"/>
    </source>
</evidence>
<comment type="function">
    <text evidence="15">Cytochromes P450 are a group of heme-thiolate monooxygenases. They oxidize a variety of structurally unrelated compounds, including steroids, fatty acids, and xenobiotics.</text>
</comment>
<comment type="subcellular location">
    <subcellularLocation>
        <location evidence="3">Endoplasmic reticulum membrane</location>
        <topology evidence="3">Peripheral membrane protein</topology>
    </subcellularLocation>
    <subcellularLocation>
        <location evidence="2">Microsome membrane</location>
        <topology evidence="2">Peripheral membrane protein</topology>
    </subcellularLocation>
</comment>
<evidence type="ECO:0000256" key="12">
    <source>
        <dbReference type="ARBA" id="ARBA00023004"/>
    </source>
</evidence>
<keyword evidence="8" id="KW-0256">Endoplasmic reticulum</keyword>
<comment type="similarity">
    <text evidence="4">Belongs to the cytochrome P450 family.</text>
</comment>
<dbReference type="PANTHER" id="PTHR24302">
    <property type="entry name" value="CYTOCHROME P450 FAMILY 3"/>
    <property type="match status" value="1"/>
</dbReference>
<dbReference type="SUPFAM" id="SSF48264">
    <property type="entry name" value="Cytochrome P450"/>
    <property type="match status" value="1"/>
</dbReference>
<sequence length="1735" mass="196539">MAENRNKKKRIAHIGNMANALVTTNLHCDDELAQADCDLVYNIMQSMEKSQNAVSYQQLQENRSKDKEISRTNDSKMKSRKRNNKSPRSSKQLKKNIPEKSFPLMAKCQKSMKYLKKNRCIPKPRAHVGSLQGLLPIPTSNFKSNYNNNSISNNTVNFKDRTMNIKQCSKKSDCSSDLNAKQKKKIPHSPDKSCGEDTFQTESFEKETKGIGDTDSDNEFEKFLQKHHPEKYSASYNNSGTRIARRNIKNTNKTKKKRNKRLKCDTKISKVTSKKLSDFEESAESERECIENNHKAENSCSRQFLPKKFRRIIEHTNSDDSASDTYLNDSGILNYDSSSSARDENLLNKSTDKETVRDAINLDNSGRLSVLPSVPNSNALFELKNALSCNELKFKLKPCSVLLKRDPALDKKAASLQNGNSSLTNMVPFCNLYDDDDCCIISETSTNDFISQESQNIRQSVEQRNPSQRKSAVLSESSISEAFPELDGTQDKSMCTGKLKDSSSCELRTQTDTSSLISNSKSAKNLFEFKSIEKQGNEKVLRSVDTTKKSALDTTKDESSIVNKVTTYSNENINSIECEEKGATSIKSLTRHTSDLSKDETRVSLNSNRPTSTEKEIFNVQILSVKSLNESDVVILSDDDEEKDSKTIPSINVTNENVAEDSDIEIICLDSVIDKKKSVNENAKEVLKNEIHNKVDTSLKENSSCSSVQPMVLDEEDCIILDVVDLPIEKHAVKNADKMQQSSQMNVISDHIIKIEKENSNKGEETISDKKVDTGNTILKILDTIDFNCIKKVLNETTITDTQKVENSESISAIAEDTLCDVNQTSKEDGTVDSFPKKRKQSQNDTSFPSKPTLIDVNVTPVGNSEVNIRSVETSPVNTQEHNFVKNSNVPHKIIKNDSENMQDSPKSNISSSRDCDKSSTFLNSSTDLVVPKLSICEKEIIASDYKTKQDVTFHAGKNQQMLPVYPKMESYESPFDELDIIAAKSIQNLGEHETKTVLPLLDLYRAEYKKFMEIKCTEQNVSAGLKLLEEQQAKKLMVISSSIKNLVKNDGCFHKVNNEFRNNQTEHKSFAKISHVKKDESLDEKKPLESIKPLSNGNYCDIEKDDKVRIFHPSIVEKASEVIKSKTVGPSSSREVYNHLINCVCAECGKHAAFACLGCAKIYYCSEKCGMSSWSKGNRPAFSKTFPSWTEIRNMRITQNIPFAEACKRDNSRTPTSAWQLKKERYSIRNHDYWEKKKIPHEKPLPFVGTLLSYVKKPIHEVDLDRYKKFGRIFGHYEGTRPVLMMAEPSLLRDILVKDFHIFPNRRTFKVGDPVMDNMVSVVQGEDWKRIRTVITPTFSTGKIKRMMSIFKDSTKTLIQNFNKAIQKGEAIEAKRIYGAFTMDIIASSAFSTKLDSFNDPDNEFVNKAKSVFRPKYSWRTMSFFLFPNLTKWLRISFFPPSSTNFFRDVTLSIISERKRTGQTRNDFLQLLMDTAKELSDDPNSELNEKESEDIASSYGGVSTDHQIFKNVSKKNLSMDELVAQCVIFFLAGYDTTASTLALSTYQLALNPDVQDKVYEELVNTLKETNGELTYDALQSMKYLDCIISETLRLYPPAIRTERQSVAEYTFGDTGITIPKNMIISIPVFAMHYDPEFFPDPEKFDPDRFTPEERQKRDPYCYQPFGAGPRNCVGMRFALTEVKLCLAYVIANFKIKRSPKTQVPLKFLSGQAGLLQPKDIYISMIPRDDNPIKK</sequence>
<keyword evidence="9" id="KW-0862">Zinc</keyword>
<keyword evidence="12 16" id="KW-0408">Iron</keyword>
<dbReference type="GO" id="GO:0008395">
    <property type="term" value="F:steroid hydroxylase activity"/>
    <property type="evidence" value="ECO:0007669"/>
    <property type="project" value="TreeGrafter"/>
</dbReference>
<dbReference type="EMBL" id="JABXBU010000002">
    <property type="protein sequence ID" value="KAF8794144.1"/>
    <property type="molecule type" value="Genomic_DNA"/>
</dbReference>
<accession>A0A8T0FSL2</accession>
<dbReference type="Proteomes" id="UP000807504">
    <property type="component" value="Unassembled WGS sequence"/>
</dbReference>
<keyword evidence="21" id="KW-1185">Reference proteome</keyword>
<evidence type="ECO:0000256" key="16">
    <source>
        <dbReference type="PIRSR" id="PIRSR602401-1"/>
    </source>
</evidence>
<evidence type="ECO:0000313" key="20">
    <source>
        <dbReference type="EMBL" id="KAF8794144.1"/>
    </source>
</evidence>
<dbReference type="GO" id="GO:0020037">
    <property type="term" value="F:heme binding"/>
    <property type="evidence" value="ECO:0007669"/>
    <property type="project" value="InterPro"/>
</dbReference>
<evidence type="ECO:0000256" key="5">
    <source>
        <dbReference type="ARBA" id="ARBA00022617"/>
    </source>
</evidence>
<keyword evidence="10" id="KW-0492">Microsome</keyword>
<keyword evidence="5 16" id="KW-0349">Heme</keyword>
<organism evidence="20 21">
    <name type="scientific">Argiope bruennichi</name>
    <name type="common">Wasp spider</name>
    <name type="synonym">Aranea bruennichi</name>
    <dbReference type="NCBI Taxonomy" id="94029"/>
    <lineage>
        <taxon>Eukaryota</taxon>
        <taxon>Metazoa</taxon>
        <taxon>Ecdysozoa</taxon>
        <taxon>Arthropoda</taxon>
        <taxon>Chelicerata</taxon>
        <taxon>Arachnida</taxon>
        <taxon>Araneae</taxon>
        <taxon>Araneomorphae</taxon>
        <taxon>Entelegynae</taxon>
        <taxon>Araneoidea</taxon>
        <taxon>Araneidae</taxon>
        <taxon>Argiope</taxon>
    </lineage>
</organism>
<dbReference type="InterPro" id="IPR002893">
    <property type="entry name" value="Znf_MYND"/>
</dbReference>
<evidence type="ECO:0000256" key="15">
    <source>
        <dbReference type="ARBA" id="ARBA00043906"/>
    </source>
</evidence>
<comment type="cofactor">
    <cofactor evidence="1 16">
        <name>heme</name>
        <dbReference type="ChEBI" id="CHEBI:30413"/>
    </cofactor>
</comment>
<feature type="binding site" description="axial binding residue" evidence="16">
    <location>
        <position position="1673"/>
    </location>
    <ligand>
        <name>heme</name>
        <dbReference type="ChEBI" id="CHEBI:30413"/>
    </ligand>
    <ligandPart>
        <name>Fe</name>
        <dbReference type="ChEBI" id="CHEBI:18248"/>
    </ligandPart>
</feature>
<reference evidence="20" key="1">
    <citation type="journal article" date="2020" name="bioRxiv">
        <title>Chromosome-level reference genome of the European wasp spider Argiope bruennichi: a resource for studies on range expansion and evolutionary adaptation.</title>
        <authorList>
            <person name="Sheffer M.M."/>
            <person name="Hoppe A."/>
            <person name="Krehenwinkel H."/>
            <person name="Uhl G."/>
            <person name="Kuss A.W."/>
            <person name="Jensen L."/>
            <person name="Jensen C."/>
            <person name="Gillespie R.G."/>
            <person name="Hoff K.J."/>
            <person name="Prost S."/>
        </authorList>
    </citation>
    <scope>NUCLEOTIDE SEQUENCE</scope>
</reference>
<evidence type="ECO:0000259" key="19">
    <source>
        <dbReference type="PROSITE" id="PS50865"/>
    </source>
</evidence>
<dbReference type="InterPro" id="IPR001128">
    <property type="entry name" value="Cyt_P450"/>
</dbReference>
<evidence type="ECO:0000256" key="13">
    <source>
        <dbReference type="ARBA" id="ARBA00023033"/>
    </source>
</evidence>
<dbReference type="PROSITE" id="PS50865">
    <property type="entry name" value="ZF_MYND_2"/>
    <property type="match status" value="1"/>
</dbReference>
<dbReference type="Gene3D" id="1.10.630.10">
    <property type="entry name" value="Cytochrome P450"/>
    <property type="match status" value="1"/>
</dbReference>
<feature type="region of interest" description="Disordered" evidence="18">
    <location>
        <begin position="54"/>
        <end position="100"/>
    </location>
</feature>
<evidence type="ECO:0000256" key="18">
    <source>
        <dbReference type="SAM" id="MobiDB-lite"/>
    </source>
</evidence>
<dbReference type="GO" id="GO:0016705">
    <property type="term" value="F:oxidoreductase activity, acting on paired donors, with incorporation or reduction of molecular oxygen"/>
    <property type="evidence" value="ECO:0007669"/>
    <property type="project" value="InterPro"/>
</dbReference>
<dbReference type="FunFam" id="1.10.630.10:FF:000042">
    <property type="entry name" value="Cytochrome P450"/>
    <property type="match status" value="1"/>
</dbReference>
<keyword evidence="6 16" id="KW-0479">Metal-binding</keyword>
<keyword evidence="14" id="KW-0472">Membrane</keyword>
<dbReference type="Pfam" id="PF00067">
    <property type="entry name" value="p450"/>
    <property type="match status" value="2"/>
</dbReference>
<evidence type="ECO:0000256" key="3">
    <source>
        <dbReference type="ARBA" id="ARBA00004406"/>
    </source>
</evidence>
<evidence type="ECO:0000256" key="9">
    <source>
        <dbReference type="ARBA" id="ARBA00022833"/>
    </source>
</evidence>
<dbReference type="PANTHER" id="PTHR24302:SF15">
    <property type="entry name" value="FATTY-ACID PEROXYGENASE"/>
    <property type="match status" value="1"/>
</dbReference>
<evidence type="ECO:0000256" key="14">
    <source>
        <dbReference type="ARBA" id="ARBA00023136"/>
    </source>
</evidence>
<evidence type="ECO:0000256" key="10">
    <source>
        <dbReference type="ARBA" id="ARBA00022848"/>
    </source>
</evidence>
<dbReference type="GO" id="GO:0005789">
    <property type="term" value="C:endoplasmic reticulum membrane"/>
    <property type="evidence" value="ECO:0007669"/>
    <property type="project" value="UniProtKB-SubCell"/>
</dbReference>
<evidence type="ECO:0000256" key="8">
    <source>
        <dbReference type="ARBA" id="ARBA00022824"/>
    </source>
</evidence>
<dbReference type="PRINTS" id="PR00385">
    <property type="entry name" value="P450"/>
</dbReference>
<dbReference type="CDD" id="cd11055">
    <property type="entry name" value="CYP3A-like"/>
    <property type="match status" value="1"/>
</dbReference>
<dbReference type="PROSITE" id="PS00086">
    <property type="entry name" value="CYTOCHROME_P450"/>
    <property type="match status" value="1"/>
</dbReference>
<comment type="caution">
    <text evidence="20">The sequence shown here is derived from an EMBL/GenBank/DDBJ whole genome shotgun (WGS) entry which is preliminary data.</text>
</comment>
<evidence type="ECO:0000256" key="17">
    <source>
        <dbReference type="PROSITE-ProRule" id="PRU00134"/>
    </source>
</evidence>
<dbReference type="InterPro" id="IPR036396">
    <property type="entry name" value="Cyt_P450_sf"/>
</dbReference>
<protein>
    <submittedName>
        <fullName evidence="20">Cytochrome P450 3A21 like protein</fullName>
    </submittedName>
</protein>
<dbReference type="PRINTS" id="PR00463">
    <property type="entry name" value="EP450I"/>
</dbReference>
<proteinExistence type="inferred from homology"/>
<keyword evidence="11" id="KW-0560">Oxidoreductase</keyword>
<feature type="compositionally biased region" description="Polar residues" evidence="18">
    <location>
        <begin position="900"/>
        <end position="917"/>
    </location>
</feature>
<keyword evidence="13" id="KW-0503">Monooxygenase</keyword>
<evidence type="ECO:0000256" key="6">
    <source>
        <dbReference type="ARBA" id="ARBA00022723"/>
    </source>
</evidence>
<dbReference type="GO" id="GO:0008270">
    <property type="term" value="F:zinc ion binding"/>
    <property type="evidence" value="ECO:0007669"/>
    <property type="project" value="UniProtKB-KW"/>
</dbReference>
<reference evidence="20" key="2">
    <citation type="submission" date="2020-06" db="EMBL/GenBank/DDBJ databases">
        <authorList>
            <person name="Sheffer M."/>
        </authorList>
    </citation>
    <scope>NUCLEOTIDE SEQUENCE</scope>
</reference>
<dbReference type="InterPro" id="IPR017972">
    <property type="entry name" value="Cyt_P450_CS"/>
</dbReference>
<evidence type="ECO:0000256" key="4">
    <source>
        <dbReference type="ARBA" id="ARBA00010617"/>
    </source>
</evidence>
<feature type="compositionally biased region" description="Basic and acidic residues" evidence="18">
    <location>
        <begin position="62"/>
        <end position="77"/>
    </location>
</feature>
<evidence type="ECO:0000256" key="11">
    <source>
        <dbReference type="ARBA" id="ARBA00023002"/>
    </source>
</evidence>
<feature type="region of interest" description="Disordered" evidence="18">
    <location>
        <begin position="896"/>
        <end position="917"/>
    </location>
</feature>
<evidence type="ECO:0000256" key="1">
    <source>
        <dbReference type="ARBA" id="ARBA00001971"/>
    </source>
</evidence>
<dbReference type="GO" id="GO:0005506">
    <property type="term" value="F:iron ion binding"/>
    <property type="evidence" value="ECO:0007669"/>
    <property type="project" value="InterPro"/>
</dbReference>